<evidence type="ECO:0000256" key="6">
    <source>
        <dbReference type="SAM" id="Phobius"/>
    </source>
</evidence>
<dbReference type="Proteomes" id="UP001187531">
    <property type="component" value="Unassembled WGS sequence"/>
</dbReference>
<dbReference type="Pfam" id="PF02535">
    <property type="entry name" value="Zip"/>
    <property type="match status" value="1"/>
</dbReference>
<dbReference type="AlphaFoldDB" id="A0AA88KX11"/>
<feature type="transmembrane region" description="Helical" evidence="6">
    <location>
        <begin position="373"/>
        <end position="394"/>
    </location>
</feature>
<comment type="caution">
    <text evidence="7">The sequence shown here is derived from an EMBL/GenBank/DDBJ whole genome shotgun (WGS) entry which is preliminary data.</text>
</comment>
<feature type="compositionally biased region" description="Low complexity" evidence="5">
    <location>
        <begin position="188"/>
        <end position="199"/>
    </location>
</feature>
<accession>A0AA88KX11</accession>
<feature type="transmembrane region" description="Helical" evidence="6">
    <location>
        <begin position="272"/>
        <end position="293"/>
    </location>
</feature>
<sequence length="428" mass="46707">ENRRYSSVVISHGCVCFIKEKKEMSANKEDTSGITEAKIASICILAIVSLICGFIPLWIVKRFGATNKAMSRTANSILSGMLCFGAGILMATALLHLLPEVRNGLNALIECNVIQTNLPLAEIVISAGFFMVYLVEEIIHVFTDRYVTNKTAELNRVNSSKGQDSRDEETNEKKQTDSNDNKSSGKLNSGHIESGSNSSESISYINSVSEDSHEPISISHHHSHHSSHLHGIPLEGDDSLEATIRGLLIIVALCLHEIFEGMAIGLEDETSGVWQIFTAAASHKFVIIFCIGLELAITRIRLAVYIIYVTIFSLISSVGIGIGWGIYSLQTEAEDPGLQVAINVLEGLCAGTLVYVAFFEILERERTKDISRLLQLTLTIVGFMAMLGLEALALSRESQVFNLLEEAVCQKKLNVDAENLFSSGIAAV</sequence>
<feature type="transmembrane region" description="Helical" evidence="6">
    <location>
        <begin position="305"/>
        <end position="327"/>
    </location>
</feature>
<name>A0AA88KX11_ARTSF</name>
<keyword evidence="8" id="KW-1185">Reference proteome</keyword>
<comment type="subcellular location">
    <subcellularLocation>
        <location evidence="1">Membrane</location>
        <topology evidence="1">Multi-pass membrane protein</topology>
    </subcellularLocation>
</comment>
<dbReference type="GO" id="GO:0005385">
    <property type="term" value="F:zinc ion transmembrane transporter activity"/>
    <property type="evidence" value="ECO:0007669"/>
    <property type="project" value="TreeGrafter"/>
</dbReference>
<feature type="non-terminal residue" evidence="7">
    <location>
        <position position="428"/>
    </location>
</feature>
<keyword evidence="4 6" id="KW-0472">Membrane</keyword>
<dbReference type="GO" id="GO:0005886">
    <property type="term" value="C:plasma membrane"/>
    <property type="evidence" value="ECO:0007669"/>
    <property type="project" value="TreeGrafter"/>
</dbReference>
<feature type="region of interest" description="Disordered" evidence="5">
    <location>
        <begin position="156"/>
        <end position="199"/>
    </location>
</feature>
<feature type="compositionally biased region" description="Basic and acidic residues" evidence="5">
    <location>
        <begin position="171"/>
        <end position="180"/>
    </location>
</feature>
<feature type="transmembrane region" description="Helical" evidence="6">
    <location>
        <begin position="81"/>
        <end position="98"/>
    </location>
</feature>
<evidence type="ECO:0000256" key="2">
    <source>
        <dbReference type="ARBA" id="ARBA00022692"/>
    </source>
</evidence>
<feature type="transmembrane region" description="Helical" evidence="6">
    <location>
        <begin position="339"/>
        <end position="361"/>
    </location>
</feature>
<dbReference type="PANTHER" id="PTHR11040">
    <property type="entry name" value="ZINC/IRON TRANSPORTER"/>
    <property type="match status" value="1"/>
</dbReference>
<organism evidence="7 8">
    <name type="scientific">Artemia franciscana</name>
    <name type="common">Brine shrimp</name>
    <name type="synonym">Artemia sanfranciscana</name>
    <dbReference type="NCBI Taxonomy" id="6661"/>
    <lineage>
        <taxon>Eukaryota</taxon>
        <taxon>Metazoa</taxon>
        <taxon>Ecdysozoa</taxon>
        <taxon>Arthropoda</taxon>
        <taxon>Crustacea</taxon>
        <taxon>Branchiopoda</taxon>
        <taxon>Anostraca</taxon>
        <taxon>Artemiidae</taxon>
        <taxon>Artemia</taxon>
    </lineage>
</organism>
<dbReference type="EMBL" id="JAVRJZ010000021">
    <property type="protein sequence ID" value="KAK2705359.1"/>
    <property type="molecule type" value="Genomic_DNA"/>
</dbReference>
<proteinExistence type="predicted"/>
<reference evidence="7" key="1">
    <citation type="submission" date="2023-07" db="EMBL/GenBank/DDBJ databases">
        <title>Chromosome-level genome assembly of Artemia franciscana.</title>
        <authorList>
            <person name="Jo E."/>
        </authorList>
    </citation>
    <scope>NUCLEOTIDE SEQUENCE</scope>
    <source>
        <tissue evidence="7">Whole body</tissue>
    </source>
</reference>
<keyword evidence="3 6" id="KW-1133">Transmembrane helix</keyword>
<feature type="transmembrane region" description="Helical" evidence="6">
    <location>
        <begin position="39"/>
        <end position="60"/>
    </location>
</feature>
<dbReference type="InterPro" id="IPR003689">
    <property type="entry name" value="ZIP"/>
</dbReference>
<evidence type="ECO:0000256" key="3">
    <source>
        <dbReference type="ARBA" id="ARBA00022989"/>
    </source>
</evidence>
<evidence type="ECO:0000313" key="7">
    <source>
        <dbReference type="EMBL" id="KAK2705359.1"/>
    </source>
</evidence>
<dbReference type="PANTHER" id="PTHR11040:SF203">
    <property type="entry name" value="FI18611P1-RELATED"/>
    <property type="match status" value="1"/>
</dbReference>
<evidence type="ECO:0000256" key="1">
    <source>
        <dbReference type="ARBA" id="ARBA00004141"/>
    </source>
</evidence>
<evidence type="ECO:0000313" key="8">
    <source>
        <dbReference type="Proteomes" id="UP001187531"/>
    </source>
</evidence>
<evidence type="ECO:0000256" key="5">
    <source>
        <dbReference type="SAM" id="MobiDB-lite"/>
    </source>
</evidence>
<feature type="transmembrane region" description="Helical" evidence="6">
    <location>
        <begin position="118"/>
        <end position="135"/>
    </location>
</feature>
<gene>
    <name evidence="7" type="ORF">QYM36_017405</name>
</gene>
<feature type="transmembrane region" description="Helical" evidence="6">
    <location>
        <begin position="247"/>
        <end position="266"/>
    </location>
</feature>
<evidence type="ECO:0000256" key="4">
    <source>
        <dbReference type="ARBA" id="ARBA00023136"/>
    </source>
</evidence>
<keyword evidence="2 6" id="KW-0812">Transmembrane</keyword>
<protein>
    <submittedName>
        <fullName evidence="7">Uncharacterized protein</fullName>
    </submittedName>
</protein>